<sequence>MVAPKKRTAPPSKAGPVKKKAHIEVGVSTPTSKNKRAKPVVQHESESEEDDDNTEDDGGDFGNEDGDEDGAEVGENEPSTDSTKAIKNLNATRESHKARRALLEQRKAAKPHASLLADAKSAWTLARQKNAPKAERQKHIAALMDIIRGKVQDIVFKHDASRIVQTVVKRGDEQSRNEIAAELKGRYCELAQNKYSKFLVTKIARLCPAYRSIIILEFKGHIRRLLLHREASRVLADVYELHANAYERSLLVRDLYGRETALFSNHSEDKGRIRAGLTGVLEDLDSEKKRRVLAAVRESLDAIFNNSDKGTVRHAIVHRALWEYLSALNDFADEAESDKLRREMLEGCQDLLAEMVHTKDGSRAVREFLAQGTAKDRKQILKVLKPYIETMAKDDEAQLVLFTALDVTDDTKLLAKSVVGPITESATNLQETAAGRRALLYLLTPRAKRHFTPALIASLAETDSARERTSKKDAGTRAAEVRAAASPSLLAWVTRDGAAASRETAGSLVVLDVMLEADGGTQLSHHKTAAMETLLQPLAAPYPSEEPSMPHVVDLPHSARMYKKLLHGGHFNLTTKTLERAERFSAKTFAEAFVRIVGREPTLAIAGDGGAYLVATLLERLGDDSDEVVRNEVRGWFKGFNFEGRDSDAKSSQVLIERLRAL</sequence>
<reference evidence="1" key="1">
    <citation type="submission" date="2021-02" db="EMBL/GenBank/DDBJ databases">
        <authorList>
            <consortium name="DOE Joint Genome Institute"/>
            <person name="Ahrendt S."/>
            <person name="Looney B.P."/>
            <person name="Miyauchi S."/>
            <person name="Morin E."/>
            <person name="Drula E."/>
            <person name="Courty P.E."/>
            <person name="Chicoki N."/>
            <person name="Fauchery L."/>
            <person name="Kohler A."/>
            <person name="Kuo A."/>
            <person name="Labutti K."/>
            <person name="Pangilinan J."/>
            <person name="Lipzen A."/>
            <person name="Riley R."/>
            <person name="Andreopoulos W."/>
            <person name="He G."/>
            <person name="Johnson J."/>
            <person name="Barry K.W."/>
            <person name="Grigoriev I.V."/>
            <person name="Nagy L."/>
            <person name="Hibbett D."/>
            <person name="Henrissat B."/>
            <person name="Matheny P.B."/>
            <person name="Labbe J."/>
            <person name="Martin F."/>
        </authorList>
    </citation>
    <scope>NUCLEOTIDE SEQUENCE</scope>
    <source>
        <strain evidence="1">EC-137</strain>
    </source>
</reference>
<dbReference type="Proteomes" id="UP000814128">
    <property type="component" value="Unassembled WGS sequence"/>
</dbReference>
<keyword evidence="2" id="KW-1185">Reference proteome</keyword>
<accession>A0ACB8QDU3</accession>
<proteinExistence type="predicted"/>
<evidence type="ECO:0000313" key="2">
    <source>
        <dbReference type="Proteomes" id="UP000814128"/>
    </source>
</evidence>
<reference evidence="1" key="2">
    <citation type="journal article" date="2022" name="New Phytol.">
        <title>Evolutionary transition to the ectomycorrhizal habit in the genomes of a hyperdiverse lineage of mushroom-forming fungi.</title>
        <authorList>
            <person name="Looney B."/>
            <person name="Miyauchi S."/>
            <person name="Morin E."/>
            <person name="Drula E."/>
            <person name="Courty P.E."/>
            <person name="Kohler A."/>
            <person name="Kuo A."/>
            <person name="LaButti K."/>
            <person name="Pangilinan J."/>
            <person name="Lipzen A."/>
            <person name="Riley R."/>
            <person name="Andreopoulos W."/>
            <person name="He G."/>
            <person name="Johnson J."/>
            <person name="Nolan M."/>
            <person name="Tritt A."/>
            <person name="Barry K.W."/>
            <person name="Grigoriev I.V."/>
            <person name="Nagy L.G."/>
            <person name="Hibbett D."/>
            <person name="Henrissat B."/>
            <person name="Matheny P.B."/>
            <person name="Labbe J."/>
            <person name="Martin F.M."/>
        </authorList>
    </citation>
    <scope>NUCLEOTIDE SEQUENCE</scope>
    <source>
        <strain evidence="1">EC-137</strain>
    </source>
</reference>
<comment type="caution">
    <text evidence="1">The sequence shown here is derived from an EMBL/GenBank/DDBJ whole genome shotgun (WGS) entry which is preliminary data.</text>
</comment>
<organism evidence="1 2">
    <name type="scientific">Vararia minispora EC-137</name>
    <dbReference type="NCBI Taxonomy" id="1314806"/>
    <lineage>
        <taxon>Eukaryota</taxon>
        <taxon>Fungi</taxon>
        <taxon>Dikarya</taxon>
        <taxon>Basidiomycota</taxon>
        <taxon>Agaricomycotina</taxon>
        <taxon>Agaricomycetes</taxon>
        <taxon>Russulales</taxon>
        <taxon>Lachnocladiaceae</taxon>
        <taxon>Vararia</taxon>
    </lineage>
</organism>
<evidence type="ECO:0000313" key="1">
    <source>
        <dbReference type="EMBL" id="KAI0029907.1"/>
    </source>
</evidence>
<gene>
    <name evidence="1" type="ORF">K488DRAFT_55348</name>
</gene>
<name>A0ACB8QDU3_9AGAM</name>
<dbReference type="EMBL" id="MU273650">
    <property type="protein sequence ID" value="KAI0029907.1"/>
    <property type="molecule type" value="Genomic_DNA"/>
</dbReference>
<protein>
    <submittedName>
        <fullName evidence="1">ARM repeat-containing protein</fullName>
    </submittedName>
</protein>